<feature type="domain" description="Peptidoglycan beta-N-acetylmuramidase NamZ C-terminal" evidence="1">
    <location>
        <begin position="5"/>
        <end position="48"/>
    </location>
</feature>
<keyword evidence="3" id="KW-1185">Reference proteome</keyword>
<dbReference type="AlphaFoldDB" id="A0A847S3B3"/>
<sequence>MRKSATNISEGRGRATPFRVAGAPWMAPGLPNLLIHYILTTYLPGLSVLNLHSHPAPVPSEIPTPICWPLSNGPPKFER</sequence>
<dbReference type="Proteomes" id="UP000570474">
    <property type="component" value="Unassembled WGS sequence"/>
</dbReference>
<evidence type="ECO:0000313" key="2">
    <source>
        <dbReference type="EMBL" id="NLR67337.1"/>
    </source>
</evidence>
<reference evidence="2 3" key="1">
    <citation type="submission" date="2020-04" db="EMBL/GenBank/DDBJ databases">
        <authorList>
            <person name="Yin C."/>
        </authorList>
    </citation>
    <scope>NUCLEOTIDE SEQUENCE [LARGE SCALE GENOMIC DNA]</scope>
    <source>
        <strain evidence="2 3">Ae27</strain>
    </source>
</reference>
<gene>
    <name evidence="2" type="ORF">HGH92_23735</name>
</gene>
<protein>
    <submittedName>
        <fullName evidence="2">DUF1343 domain-containing protein</fullName>
    </submittedName>
</protein>
<organism evidence="2 3">
    <name type="scientific">Chitinophaga varians</name>
    <dbReference type="NCBI Taxonomy" id="2202339"/>
    <lineage>
        <taxon>Bacteria</taxon>
        <taxon>Pseudomonadati</taxon>
        <taxon>Bacteroidota</taxon>
        <taxon>Chitinophagia</taxon>
        <taxon>Chitinophagales</taxon>
        <taxon>Chitinophagaceae</taxon>
        <taxon>Chitinophaga</taxon>
    </lineage>
</organism>
<comment type="caution">
    <text evidence="2">The sequence shown here is derived from an EMBL/GenBank/DDBJ whole genome shotgun (WGS) entry which is preliminary data.</text>
</comment>
<dbReference type="InterPro" id="IPR048503">
    <property type="entry name" value="NamZ_C"/>
</dbReference>
<evidence type="ECO:0000259" key="1">
    <source>
        <dbReference type="Pfam" id="PF20732"/>
    </source>
</evidence>
<evidence type="ECO:0000313" key="3">
    <source>
        <dbReference type="Proteomes" id="UP000570474"/>
    </source>
</evidence>
<proteinExistence type="predicted"/>
<dbReference type="EMBL" id="JABAIA010000003">
    <property type="protein sequence ID" value="NLR67337.1"/>
    <property type="molecule type" value="Genomic_DNA"/>
</dbReference>
<accession>A0A847S3B3</accession>
<dbReference type="Pfam" id="PF20732">
    <property type="entry name" value="NamZ_C"/>
    <property type="match status" value="1"/>
</dbReference>
<name>A0A847S3B3_9BACT</name>
<dbReference type="Gene3D" id="3.90.1150.140">
    <property type="match status" value="1"/>
</dbReference>